<dbReference type="GO" id="GO:0003676">
    <property type="term" value="F:nucleic acid binding"/>
    <property type="evidence" value="ECO:0007669"/>
    <property type="project" value="InterPro"/>
</dbReference>
<dbReference type="OrthoDB" id="267079at2759"/>
<name>A0A8J2K4L6_9HEXA</name>
<evidence type="ECO:0000313" key="3">
    <source>
        <dbReference type="Proteomes" id="UP000708208"/>
    </source>
</evidence>
<proteinExistence type="predicted"/>
<dbReference type="InterPro" id="IPR006555">
    <property type="entry name" value="ATP-dep_Helicase_C"/>
</dbReference>
<reference evidence="2" key="1">
    <citation type="submission" date="2021-06" db="EMBL/GenBank/DDBJ databases">
        <authorList>
            <person name="Hodson N. C."/>
            <person name="Mongue J. A."/>
            <person name="Jaron S. K."/>
        </authorList>
    </citation>
    <scope>NUCLEOTIDE SEQUENCE</scope>
</reference>
<dbReference type="GO" id="GO:0005634">
    <property type="term" value="C:nucleus"/>
    <property type="evidence" value="ECO:0007669"/>
    <property type="project" value="TreeGrafter"/>
</dbReference>
<dbReference type="PANTHER" id="PTHR11472:SF41">
    <property type="entry name" value="ATP-DEPENDENT DNA HELICASE DDX11-RELATED"/>
    <property type="match status" value="1"/>
</dbReference>
<gene>
    <name evidence="2" type="ORF">AFUS01_LOCUS21268</name>
</gene>
<dbReference type="PANTHER" id="PTHR11472">
    <property type="entry name" value="DNA REPAIR DEAD HELICASE RAD3/XP-D SUBFAMILY MEMBER"/>
    <property type="match status" value="1"/>
</dbReference>
<feature type="non-terminal residue" evidence="2">
    <location>
        <position position="1"/>
    </location>
</feature>
<organism evidence="2 3">
    <name type="scientific">Allacma fusca</name>
    <dbReference type="NCBI Taxonomy" id="39272"/>
    <lineage>
        <taxon>Eukaryota</taxon>
        <taxon>Metazoa</taxon>
        <taxon>Ecdysozoa</taxon>
        <taxon>Arthropoda</taxon>
        <taxon>Hexapoda</taxon>
        <taxon>Collembola</taxon>
        <taxon>Symphypleona</taxon>
        <taxon>Sminthuridae</taxon>
        <taxon>Allacma</taxon>
    </lineage>
</organism>
<dbReference type="AlphaFoldDB" id="A0A8J2K4L6"/>
<dbReference type="EMBL" id="CAJVCH010237310">
    <property type="protein sequence ID" value="CAG7732780.1"/>
    <property type="molecule type" value="Genomic_DNA"/>
</dbReference>
<dbReference type="GO" id="GO:0034085">
    <property type="term" value="P:establishment of sister chromatid cohesion"/>
    <property type="evidence" value="ECO:0007669"/>
    <property type="project" value="TreeGrafter"/>
</dbReference>
<keyword evidence="3" id="KW-1185">Reference proteome</keyword>
<evidence type="ECO:0000313" key="2">
    <source>
        <dbReference type="EMBL" id="CAG7732780.1"/>
    </source>
</evidence>
<accession>A0A8J2K4L6</accession>
<dbReference type="GO" id="GO:0006139">
    <property type="term" value="P:nucleobase-containing compound metabolic process"/>
    <property type="evidence" value="ECO:0007669"/>
    <property type="project" value="InterPro"/>
</dbReference>
<dbReference type="GO" id="GO:0003678">
    <property type="term" value="F:DNA helicase activity"/>
    <property type="evidence" value="ECO:0007669"/>
    <property type="project" value="TreeGrafter"/>
</dbReference>
<evidence type="ECO:0000259" key="1">
    <source>
        <dbReference type="Pfam" id="PF13307"/>
    </source>
</evidence>
<comment type="caution">
    <text evidence="2">The sequence shown here is derived from an EMBL/GenBank/DDBJ whole genome shotgun (WGS) entry which is preliminary data.</text>
</comment>
<feature type="domain" description="ATP-dependent helicase C-terminal" evidence="1">
    <location>
        <begin position="3"/>
        <end position="54"/>
    </location>
</feature>
<dbReference type="InterPro" id="IPR045028">
    <property type="entry name" value="DinG/Rad3-like"/>
</dbReference>
<dbReference type="Proteomes" id="UP000708208">
    <property type="component" value="Unassembled WGS sequence"/>
</dbReference>
<dbReference type="Pfam" id="PF13307">
    <property type="entry name" value="Helicase_C_2"/>
    <property type="match status" value="1"/>
</dbReference>
<sequence>DKGEALLTNMCSKAVNQSVGRAIRHANDYAAIILIDQRFARDNQQALLPNWIQQRSQICDNFGHLVKSIAKFFSSKKSTVTVSLCTDCRTRLLMDLNFAIT</sequence>
<dbReference type="GO" id="GO:0016818">
    <property type="term" value="F:hydrolase activity, acting on acid anhydrides, in phosphorus-containing anhydrides"/>
    <property type="evidence" value="ECO:0007669"/>
    <property type="project" value="InterPro"/>
</dbReference>
<dbReference type="GO" id="GO:0005524">
    <property type="term" value="F:ATP binding"/>
    <property type="evidence" value="ECO:0007669"/>
    <property type="project" value="InterPro"/>
</dbReference>
<protein>
    <recommendedName>
        <fullName evidence="1">ATP-dependent helicase C-terminal domain-containing protein</fullName>
    </recommendedName>
</protein>